<proteinExistence type="predicted"/>
<feature type="compositionally biased region" description="Low complexity" evidence="1">
    <location>
        <begin position="128"/>
        <end position="143"/>
    </location>
</feature>
<feature type="region of interest" description="Disordered" evidence="1">
    <location>
        <begin position="110"/>
        <end position="144"/>
    </location>
</feature>
<sequence length="264" mass="28700">MFEFSFPKSAIKNGPAAAMSAANGEKEGWQLVMPGLAWVEFNDPSESLYLVPSQRGKGRKFAVITWEPGQRNSATVYLVNSITKLEKASRLLGKPRKVITGQELAKLLEPAKKTSQASENKPVKTSQAEAVKPAPKKPASQPADLPFSPGLVADKAGKITIASLLNAGKKYASYCLPADFSSRFKKYSADNQLLLYLQGGPDLPAVRTYRGWLKEGRQVTKGQHGLKILAPRMVIKEDGTKAIDGLRLVTLFSVKQTELASQEA</sequence>
<gene>
    <name evidence="3" type="ORF">DQL93_04975</name>
</gene>
<accession>A0A3G6JH74</accession>
<dbReference type="Pfam" id="PF08401">
    <property type="entry name" value="ArdcN"/>
    <property type="match status" value="1"/>
</dbReference>
<feature type="compositionally biased region" description="Polar residues" evidence="1">
    <location>
        <begin position="113"/>
        <end position="127"/>
    </location>
</feature>
<name>A0A3G6JH74_LACDL</name>
<dbReference type="EMBL" id="CP031023">
    <property type="protein sequence ID" value="AZA15970.1"/>
    <property type="molecule type" value="Genomic_DNA"/>
</dbReference>
<evidence type="ECO:0000259" key="2">
    <source>
        <dbReference type="Pfam" id="PF08401"/>
    </source>
</evidence>
<evidence type="ECO:0000313" key="3">
    <source>
        <dbReference type="EMBL" id="AZA15970.1"/>
    </source>
</evidence>
<dbReference type="RefSeq" id="WP_231537999.1">
    <property type="nucleotide sequence ID" value="NZ_JAJNVU010000107.1"/>
</dbReference>
<evidence type="ECO:0000256" key="1">
    <source>
        <dbReference type="SAM" id="MobiDB-lite"/>
    </source>
</evidence>
<dbReference type="AlphaFoldDB" id="A0A3G6JH74"/>
<dbReference type="InterPro" id="IPR013610">
    <property type="entry name" value="ArdC_N"/>
</dbReference>
<reference evidence="3" key="1">
    <citation type="submission" date="2018-07" db="EMBL/GenBank/DDBJ databases">
        <authorList>
            <person name="Somerville V."/>
        </authorList>
    </citation>
    <scope>NUCLEOTIDE SEQUENCE</scope>
    <source>
        <strain evidence="3">NWC_2_2</strain>
    </source>
</reference>
<organism evidence="3">
    <name type="scientific">Lactobacillus delbrueckii subsp. lactis</name>
    <dbReference type="NCBI Taxonomy" id="29397"/>
    <lineage>
        <taxon>Bacteria</taxon>
        <taxon>Bacillati</taxon>
        <taxon>Bacillota</taxon>
        <taxon>Bacilli</taxon>
        <taxon>Lactobacillales</taxon>
        <taxon>Lactobacillaceae</taxon>
        <taxon>Lactobacillus</taxon>
    </lineage>
</organism>
<dbReference type="GO" id="GO:0003697">
    <property type="term" value="F:single-stranded DNA binding"/>
    <property type="evidence" value="ECO:0007669"/>
    <property type="project" value="InterPro"/>
</dbReference>
<protein>
    <recommendedName>
        <fullName evidence="2">N-terminal domain-containing protein</fullName>
    </recommendedName>
</protein>
<feature type="domain" description="N-terminal" evidence="2">
    <location>
        <begin position="180"/>
        <end position="241"/>
    </location>
</feature>